<dbReference type="EMBL" id="JAALHA020000014">
    <property type="protein sequence ID" value="MDR9897841.1"/>
    <property type="molecule type" value="Genomic_DNA"/>
</dbReference>
<gene>
    <name evidence="3" type="ORF">G7B40_025230</name>
</gene>
<feature type="region of interest" description="Disordered" evidence="2">
    <location>
        <begin position="664"/>
        <end position="685"/>
    </location>
</feature>
<comment type="caution">
    <text evidence="3">The sequence shown here is derived from an EMBL/GenBank/DDBJ whole genome shotgun (WGS) entry which is preliminary data.</text>
</comment>
<feature type="coiled-coil region" evidence="1">
    <location>
        <begin position="28"/>
        <end position="55"/>
    </location>
</feature>
<dbReference type="RefSeq" id="WP_208339106.1">
    <property type="nucleotide sequence ID" value="NZ_CAWQFN010000488.1"/>
</dbReference>
<feature type="compositionally biased region" description="Low complexity" evidence="2">
    <location>
        <begin position="665"/>
        <end position="678"/>
    </location>
</feature>
<proteinExistence type="predicted"/>
<dbReference type="AlphaFoldDB" id="A0AAP5IAG1"/>
<keyword evidence="4" id="KW-1185">Reference proteome</keyword>
<evidence type="ECO:0000313" key="4">
    <source>
        <dbReference type="Proteomes" id="UP000667802"/>
    </source>
</evidence>
<name>A0AAP5IAG1_9CYAN</name>
<feature type="compositionally biased region" description="Low complexity" evidence="2">
    <location>
        <begin position="255"/>
        <end position="266"/>
    </location>
</feature>
<evidence type="ECO:0000256" key="2">
    <source>
        <dbReference type="SAM" id="MobiDB-lite"/>
    </source>
</evidence>
<reference evidence="4" key="1">
    <citation type="journal article" date="2021" name="Science">
        <title>Hunting the eagle killer: A cyanobacterial neurotoxin causes vacuolar myelinopathy.</title>
        <authorList>
            <person name="Breinlinger S."/>
            <person name="Phillips T.J."/>
            <person name="Haram B.N."/>
            <person name="Mares J."/>
            <person name="Martinez Yerena J.A."/>
            <person name="Hrouzek P."/>
            <person name="Sobotka R."/>
            <person name="Henderson W.M."/>
            <person name="Schmieder P."/>
            <person name="Williams S.M."/>
            <person name="Lauderdale J.D."/>
            <person name="Wilde H.D."/>
            <person name="Gerrin W."/>
            <person name="Kust A."/>
            <person name="Washington J.W."/>
            <person name="Wagner C."/>
            <person name="Geier B."/>
            <person name="Liebeke M."/>
            <person name="Enke H."/>
            <person name="Niedermeyer T.H.J."/>
            <person name="Wilde S.B."/>
        </authorList>
    </citation>
    <scope>NUCLEOTIDE SEQUENCE [LARGE SCALE GENOMIC DNA]</scope>
    <source>
        <strain evidence="4">Thurmond2011</strain>
    </source>
</reference>
<keyword evidence="1" id="KW-0175">Coiled coil</keyword>
<organism evidence="3 4">
    <name type="scientific">Aetokthonos hydrillicola Thurmond2011</name>
    <dbReference type="NCBI Taxonomy" id="2712845"/>
    <lineage>
        <taxon>Bacteria</taxon>
        <taxon>Bacillati</taxon>
        <taxon>Cyanobacteriota</taxon>
        <taxon>Cyanophyceae</taxon>
        <taxon>Nostocales</taxon>
        <taxon>Hapalosiphonaceae</taxon>
        <taxon>Aetokthonos</taxon>
    </lineage>
</organism>
<feature type="region of interest" description="Disordered" evidence="2">
    <location>
        <begin position="195"/>
        <end position="289"/>
    </location>
</feature>
<sequence length="685" mass="77433">MFDSRATQLASSYQEFVENSIHNLRNIGKAIEDLLKAIQEKLKEKKEELSAIDLQVGSEKYRLVPDEECPGAWKWESAQMTDFQAQTVVRRLTCEPSIFPGVESDIGNLERDSSLAIIVYTESGASIVVYQQDQEGNCRTNIVTENLSEKEIIDLVCEVITTSEVDNKLLPPASTKAEEEELNSSAEELLTQIVVESDVKGEDKESTESPKSSLIGEVVSPREAIAFQNSDEPLPETENTPPKKRSPQESQFNVPTETDTTDPEIPTKTKKPAAEYSYEQIGDSDEVSPETKRWVREVKVPTSKAVANSRVARKRIKEENIKIAQTAVEMLKAYGEETGYGYQVYRSDAFVIKLQGEKYSIHHRRDELNQFDNPLVQFSLNSKGNPKIKIPPTQMLSVERQEFLMVGEKLESGKKLPQLANADLRDVANNLGSLAPAGTFKTLESFRETEMLGLLNSALQKANTDSLTVGEYTLTRTRDVEAGRANLFLHKTVESGERTKLLSFTLQKTAEGLTKKVDKLSINEWDIAQLKFISENAKAFDLGNTFGNSRGKQRPKESVSEMKIPLHPAIQKAWNQLETQGDYKWHSNIRQENERIRQKLQDFEGKLTIGEQRELYFQIIAQQQLNLSTEQFKMTPLEEIMKDLKQWRQEEIFNQYTPSEQIPFSAQKTAARTTAATKSKSELSL</sequence>
<protein>
    <submittedName>
        <fullName evidence="3">Uncharacterized protein</fullName>
    </submittedName>
</protein>
<feature type="compositionally biased region" description="Basic and acidic residues" evidence="2">
    <location>
        <begin position="197"/>
        <end position="208"/>
    </location>
</feature>
<evidence type="ECO:0000256" key="1">
    <source>
        <dbReference type="SAM" id="Coils"/>
    </source>
</evidence>
<accession>A0AAP5IAG1</accession>
<dbReference type="Proteomes" id="UP000667802">
    <property type="component" value="Unassembled WGS sequence"/>
</dbReference>
<evidence type="ECO:0000313" key="3">
    <source>
        <dbReference type="EMBL" id="MDR9897841.1"/>
    </source>
</evidence>